<reference evidence="1" key="1">
    <citation type="journal article" date="2021" name="J. Hered.">
        <title>Genome Assembly of Salicaceae Populus deltoides (Eastern Cottonwood) I-69 Based on Nanopore Sequencing and Hi-C Technologies.</title>
        <authorList>
            <person name="Bai S."/>
            <person name="Wu H."/>
            <person name="Zhang J."/>
            <person name="Pan Z."/>
            <person name="Zhao W."/>
            <person name="Li Z."/>
            <person name="Tong C."/>
        </authorList>
    </citation>
    <scope>NUCLEOTIDE SEQUENCE</scope>
    <source>
        <tissue evidence="1">Leaf</tissue>
    </source>
</reference>
<name>A0A8T2WLN7_POPDE</name>
<evidence type="ECO:0000313" key="1">
    <source>
        <dbReference type="EMBL" id="KAH8481474.1"/>
    </source>
</evidence>
<protein>
    <submittedName>
        <fullName evidence="1">Uncharacterized protein</fullName>
    </submittedName>
</protein>
<accession>A0A8T2WLN7</accession>
<dbReference type="EMBL" id="JACEGQ020000018">
    <property type="protein sequence ID" value="KAH8481474.1"/>
    <property type="molecule type" value="Genomic_DNA"/>
</dbReference>
<keyword evidence="2" id="KW-1185">Reference proteome</keyword>
<evidence type="ECO:0000313" key="2">
    <source>
        <dbReference type="Proteomes" id="UP000807159"/>
    </source>
</evidence>
<dbReference type="Proteomes" id="UP000807159">
    <property type="component" value="Chromosome 18"/>
</dbReference>
<organism evidence="1 2">
    <name type="scientific">Populus deltoides</name>
    <name type="common">Eastern poplar</name>
    <name type="synonym">Eastern cottonwood</name>
    <dbReference type="NCBI Taxonomy" id="3696"/>
    <lineage>
        <taxon>Eukaryota</taxon>
        <taxon>Viridiplantae</taxon>
        <taxon>Streptophyta</taxon>
        <taxon>Embryophyta</taxon>
        <taxon>Tracheophyta</taxon>
        <taxon>Spermatophyta</taxon>
        <taxon>Magnoliopsida</taxon>
        <taxon>eudicotyledons</taxon>
        <taxon>Gunneridae</taxon>
        <taxon>Pentapetalae</taxon>
        <taxon>rosids</taxon>
        <taxon>fabids</taxon>
        <taxon>Malpighiales</taxon>
        <taxon>Salicaceae</taxon>
        <taxon>Saliceae</taxon>
        <taxon>Populus</taxon>
    </lineage>
</organism>
<feature type="non-terminal residue" evidence="1">
    <location>
        <position position="1"/>
    </location>
</feature>
<gene>
    <name evidence="1" type="ORF">H0E87_029084</name>
</gene>
<sequence length="65" mass="7746">VEKLKTWWPLLAIEQCIRRDCIFWLMTTAKMLNAGNMIKLKDMLVEVEEKKCILICQCFKQVEVE</sequence>
<feature type="non-terminal residue" evidence="1">
    <location>
        <position position="65"/>
    </location>
</feature>
<proteinExistence type="predicted"/>
<comment type="caution">
    <text evidence="1">The sequence shown here is derived from an EMBL/GenBank/DDBJ whole genome shotgun (WGS) entry which is preliminary data.</text>
</comment>
<dbReference type="AlphaFoldDB" id="A0A8T2WLN7"/>